<comment type="caution">
    <text evidence="16">The sequence shown here is derived from an EMBL/GenBank/DDBJ whole genome shotgun (WGS) entry which is preliminary data.</text>
</comment>
<keyword evidence="3 12" id="KW-0285">Flavoprotein</keyword>
<evidence type="ECO:0000256" key="9">
    <source>
        <dbReference type="ARBA" id="ARBA00068311"/>
    </source>
</evidence>
<dbReference type="Gene3D" id="2.40.110.10">
    <property type="entry name" value="Butyryl-CoA Dehydrogenase, subunit A, domain 2"/>
    <property type="match status" value="1"/>
</dbReference>
<evidence type="ECO:0000259" key="13">
    <source>
        <dbReference type="Pfam" id="PF00441"/>
    </source>
</evidence>
<dbReference type="InterPro" id="IPR036250">
    <property type="entry name" value="AcylCo_DH-like_C"/>
</dbReference>
<dbReference type="GO" id="GO:0050660">
    <property type="term" value="F:flavin adenine dinucleotide binding"/>
    <property type="evidence" value="ECO:0007669"/>
    <property type="project" value="InterPro"/>
</dbReference>
<dbReference type="EC" id="1.3.8.10" evidence="7"/>
<dbReference type="Gene3D" id="1.20.140.10">
    <property type="entry name" value="Butyryl-CoA Dehydrogenase, subunit A, domain 3"/>
    <property type="match status" value="1"/>
</dbReference>
<dbReference type="InterPro" id="IPR013786">
    <property type="entry name" value="AcylCoA_DH/ox_N"/>
</dbReference>
<comment type="catalytic activity">
    <reaction evidence="6">
        <text>3-sulfinopropanoyl-CoA + H2O = propanoyl-CoA + sulfite + H(+)</text>
        <dbReference type="Rhea" id="RHEA:41624"/>
        <dbReference type="ChEBI" id="CHEBI:15377"/>
        <dbReference type="ChEBI" id="CHEBI:15378"/>
        <dbReference type="ChEBI" id="CHEBI:17359"/>
        <dbReference type="ChEBI" id="CHEBI:57392"/>
        <dbReference type="ChEBI" id="CHEBI:78349"/>
        <dbReference type="EC" id="3.13.1.4"/>
    </reaction>
    <physiologicalReaction direction="left-to-right" evidence="6">
        <dbReference type="Rhea" id="RHEA:41625"/>
    </physiologicalReaction>
</comment>
<gene>
    <name evidence="16" type="ORF">JCR33_06575</name>
</gene>
<evidence type="ECO:0000256" key="4">
    <source>
        <dbReference type="ARBA" id="ARBA00022827"/>
    </source>
</evidence>
<evidence type="ECO:0000256" key="6">
    <source>
        <dbReference type="ARBA" id="ARBA00052938"/>
    </source>
</evidence>
<evidence type="ECO:0000313" key="16">
    <source>
        <dbReference type="EMBL" id="MBJ3775343.1"/>
    </source>
</evidence>
<feature type="domain" description="Acyl-CoA dehydrogenase/oxidase N-terminal" evidence="15">
    <location>
        <begin position="3"/>
        <end position="114"/>
    </location>
</feature>
<keyword evidence="4 12" id="KW-0274">FAD</keyword>
<comment type="similarity">
    <text evidence="2 12">Belongs to the acyl-CoA dehydrogenase family.</text>
</comment>
<accession>A0A934IMY7</accession>
<organism evidence="16 17">
    <name type="scientific">Acuticoccus mangrovi</name>
    <dbReference type="NCBI Taxonomy" id="2796142"/>
    <lineage>
        <taxon>Bacteria</taxon>
        <taxon>Pseudomonadati</taxon>
        <taxon>Pseudomonadota</taxon>
        <taxon>Alphaproteobacteria</taxon>
        <taxon>Hyphomicrobiales</taxon>
        <taxon>Amorphaceae</taxon>
        <taxon>Acuticoccus</taxon>
    </lineage>
</organism>
<evidence type="ECO:0000256" key="5">
    <source>
        <dbReference type="ARBA" id="ARBA00023002"/>
    </source>
</evidence>
<evidence type="ECO:0000256" key="7">
    <source>
        <dbReference type="ARBA" id="ARBA00066362"/>
    </source>
</evidence>
<dbReference type="InterPro" id="IPR046373">
    <property type="entry name" value="Acyl-CoA_Oxase/DH_mid-dom_sf"/>
</dbReference>
<dbReference type="PANTHER" id="PTHR43884">
    <property type="entry name" value="ACYL-COA DEHYDROGENASE"/>
    <property type="match status" value="1"/>
</dbReference>
<feature type="domain" description="Acyl-CoA oxidase/dehydrogenase middle" evidence="14">
    <location>
        <begin position="119"/>
        <end position="215"/>
    </location>
</feature>
<evidence type="ECO:0000256" key="3">
    <source>
        <dbReference type="ARBA" id="ARBA00022630"/>
    </source>
</evidence>
<keyword evidence="5 12" id="KW-0560">Oxidoreductase</keyword>
<dbReference type="InterPro" id="IPR006091">
    <property type="entry name" value="Acyl-CoA_Oxase/DH_mid-dom"/>
</dbReference>
<dbReference type="FunFam" id="2.40.110.10:FF:000001">
    <property type="entry name" value="Acyl-CoA dehydrogenase, mitochondrial"/>
    <property type="match status" value="1"/>
</dbReference>
<dbReference type="Pfam" id="PF00441">
    <property type="entry name" value="Acyl-CoA_dh_1"/>
    <property type="match status" value="1"/>
</dbReference>
<comment type="cofactor">
    <cofactor evidence="1 12">
        <name>FAD</name>
        <dbReference type="ChEBI" id="CHEBI:57692"/>
    </cofactor>
</comment>
<dbReference type="Proteomes" id="UP000609531">
    <property type="component" value="Unassembled WGS sequence"/>
</dbReference>
<evidence type="ECO:0000259" key="15">
    <source>
        <dbReference type="Pfam" id="PF02771"/>
    </source>
</evidence>
<dbReference type="EC" id="3.13.1.4" evidence="8"/>
<dbReference type="PIRSF" id="PIRSF016578">
    <property type="entry name" value="HsaA"/>
    <property type="match status" value="1"/>
</dbReference>
<evidence type="ECO:0000313" key="17">
    <source>
        <dbReference type="Proteomes" id="UP000609531"/>
    </source>
</evidence>
<dbReference type="InterPro" id="IPR006089">
    <property type="entry name" value="Acyl-CoA_DH_CS"/>
</dbReference>
<dbReference type="RefSeq" id="WP_198881211.1">
    <property type="nucleotide sequence ID" value="NZ_JAEKJA010000003.1"/>
</dbReference>
<dbReference type="SUPFAM" id="SSF47203">
    <property type="entry name" value="Acyl-CoA dehydrogenase C-terminal domain-like"/>
    <property type="match status" value="1"/>
</dbReference>
<evidence type="ECO:0000256" key="12">
    <source>
        <dbReference type="RuleBase" id="RU362125"/>
    </source>
</evidence>
<proteinExistence type="inferred from homology"/>
<evidence type="ECO:0000256" key="11">
    <source>
        <dbReference type="ARBA" id="ARBA00075603"/>
    </source>
</evidence>
<reference evidence="16" key="1">
    <citation type="submission" date="2020-12" db="EMBL/GenBank/DDBJ databases">
        <title>Bacterial taxonomy.</title>
        <authorList>
            <person name="Pan X."/>
        </authorList>
    </citation>
    <scope>NUCLEOTIDE SEQUENCE</scope>
    <source>
        <strain evidence="16">B2012</strain>
    </source>
</reference>
<dbReference type="GO" id="GO:0003995">
    <property type="term" value="F:acyl-CoA dehydrogenase activity"/>
    <property type="evidence" value="ECO:0007669"/>
    <property type="project" value="InterPro"/>
</dbReference>
<sequence length="379" mass="41327">MFTDEQVAFRDMVRKVSEQEVAPIAAKIDDEDEFPHELAELFGELGLLQLWVPEEYGGPGGDLTTVCIAKEELGKVSLTASALCGNNSIGLILPLLHIGTEEQKRKYLPQSGAGKVITAVAMTEPQTGSDVRSMRTTAKRQGNDSYVINGQKTWITWGGHADYVLVFAKTSEDDASDSISAFIVDTKTPGFKVGRKERKMGRNGAPNHELFFEDMVVPADCMLGEEGSGFKSCMKILDLNRPTIGGSSLGLAQGALDCAVAFCKERKQFGRPVAHFQGMQFKLADMAMKTEAARALLYSICAEIDSGDHSRLAMIAAMAKCYVTDVAMEVTTEAVQAMGSAGYSKDYPVERMMRDAKLNQIIEGTNEIQRMIIGRRLVA</sequence>
<dbReference type="PANTHER" id="PTHR43884:SF12">
    <property type="entry name" value="ISOVALERYL-COA DEHYDROGENASE, MITOCHONDRIAL-RELATED"/>
    <property type="match status" value="1"/>
</dbReference>
<keyword evidence="17" id="KW-1185">Reference proteome</keyword>
<dbReference type="Gene3D" id="1.10.540.10">
    <property type="entry name" value="Acyl-CoA dehydrogenase/oxidase, N-terminal domain"/>
    <property type="match status" value="1"/>
</dbReference>
<dbReference type="Pfam" id="PF02770">
    <property type="entry name" value="Acyl-CoA_dh_M"/>
    <property type="match status" value="1"/>
</dbReference>
<dbReference type="PROSITE" id="PS00073">
    <property type="entry name" value="ACYL_COA_DH_2"/>
    <property type="match status" value="1"/>
</dbReference>
<dbReference type="InterPro" id="IPR037069">
    <property type="entry name" value="AcylCoA_DH/ox_N_sf"/>
</dbReference>
<dbReference type="Pfam" id="PF02771">
    <property type="entry name" value="Acyl-CoA_dh_N"/>
    <property type="match status" value="1"/>
</dbReference>
<evidence type="ECO:0000256" key="1">
    <source>
        <dbReference type="ARBA" id="ARBA00001974"/>
    </source>
</evidence>
<dbReference type="SUPFAM" id="SSF56645">
    <property type="entry name" value="Acyl-CoA dehydrogenase NM domain-like"/>
    <property type="match status" value="1"/>
</dbReference>
<evidence type="ECO:0000259" key="14">
    <source>
        <dbReference type="Pfam" id="PF02770"/>
    </source>
</evidence>
<feature type="domain" description="Acyl-CoA dehydrogenase/oxidase C-terminal" evidence="13">
    <location>
        <begin position="227"/>
        <end position="377"/>
    </location>
</feature>
<dbReference type="AlphaFoldDB" id="A0A934IMY7"/>
<dbReference type="EMBL" id="JAEKJA010000003">
    <property type="protein sequence ID" value="MBJ3775343.1"/>
    <property type="molecule type" value="Genomic_DNA"/>
</dbReference>
<evidence type="ECO:0000256" key="8">
    <source>
        <dbReference type="ARBA" id="ARBA00066461"/>
    </source>
</evidence>
<dbReference type="InterPro" id="IPR009100">
    <property type="entry name" value="AcylCoA_DH/oxidase_NM_dom_sf"/>
</dbReference>
<dbReference type="InterPro" id="IPR009075">
    <property type="entry name" value="AcylCo_DH/oxidase_C"/>
</dbReference>
<dbReference type="FunFam" id="1.20.140.10:FF:000004">
    <property type="entry name" value="Acyl-CoA dehydrogenase FadE25"/>
    <property type="match status" value="1"/>
</dbReference>
<evidence type="ECO:0000256" key="10">
    <source>
        <dbReference type="ARBA" id="ARBA00072305"/>
    </source>
</evidence>
<evidence type="ECO:0000256" key="2">
    <source>
        <dbReference type="ARBA" id="ARBA00009347"/>
    </source>
</evidence>
<protein>
    <recommendedName>
        <fullName evidence="9">3-sulfinopropanoyl-CoA desulfinase</fullName>
        <ecNumber evidence="7">1.3.8.10</ecNumber>
        <ecNumber evidence="8">3.13.1.4</ecNumber>
    </recommendedName>
    <alternativeName>
        <fullName evidence="11">3-sulfinopropionyl coenzyme A desulfinase</fullName>
    </alternativeName>
    <alternativeName>
        <fullName evidence="10">Cyclohex-1-ene-1-carbonyl-CoA dehydrogenase</fullName>
    </alternativeName>
</protein>
<name>A0A934IMY7_9HYPH</name>